<keyword evidence="2" id="KW-1185">Reference proteome</keyword>
<feature type="non-terminal residue" evidence="1">
    <location>
        <position position="1"/>
    </location>
</feature>
<protein>
    <submittedName>
        <fullName evidence="1">Uncharacterized protein</fullName>
    </submittedName>
</protein>
<proteinExistence type="predicted"/>
<reference evidence="1" key="1">
    <citation type="submission" date="2022-07" db="EMBL/GenBank/DDBJ databases">
        <title>Phylogenomic reconstructions and comparative analyses of Kickxellomycotina fungi.</title>
        <authorList>
            <person name="Reynolds N.K."/>
            <person name="Stajich J.E."/>
            <person name="Barry K."/>
            <person name="Grigoriev I.V."/>
            <person name="Crous P."/>
            <person name="Smith M.E."/>
        </authorList>
    </citation>
    <scope>NUCLEOTIDE SEQUENCE</scope>
    <source>
        <strain evidence="1">RSA 1196</strain>
    </source>
</reference>
<comment type="caution">
    <text evidence="1">The sequence shown here is derived from an EMBL/GenBank/DDBJ whole genome shotgun (WGS) entry which is preliminary data.</text>
</comment>
<dbReference type="AlphaFoldDB" id="A0A9W8AIP8"/>
<name>A0A9W8AIP8_9FUNG</name>
<dbReference type="Proteomes" id="UP001150925">
    <property type="component" value="Unassembled WGS sequence"/>
</dbReference>
<organism evidence="1 2">
    <name type="scientific">Dispira parvispora</name>
    <dbReference type="NCBI Taxonomy" id="1520584"/>
    <lineage>
        <taxon>Eukaryota</taxon>
        <taxon>Fungi</taxon>
        <taxon>Fungi incertae sedis</taxon>
        <taxon>Zoopagomycota</taxon>
        <taxon>Kickxellomycotina</taxon>
        <taxon>Dimargaritomycetes</taxon>
        <taxon>Dimargaritales</taxon>
        <taxon>Dimargaritaceae</taxon>
        <taxon>Dispira</taxon>
    </lineage>
</organism>
<gene>
    <name evidence="1" type="ORF">IWQ62_006309</name>
</gene>
<accession>A0A9W8AIP8</accession>
<sequence>KSRDLNANIRPAGLVSATTPRKAAHQGFRRPRCKTLSQGLVPGSIVSHIQHLEGPE</sequence>
<evidence type="ECO:0000313" key="2">
    <source>
        <dbReference type="Proteomes" id="UP001150925"/>
    </source>
</evidence>
<dbReference type="EMBL" id="JANBPY010003329">
    <property type="protein sequence ID" value="KAJ1952051.1"/>
    <property type="molecule type" value="Genomic_DNA"/>
</dbReference>
<evidence type="ECO:0000313" key="1">
    <source>
        <dbReference type="EMBL" id="KAJ1952051.1"/>
    </source>
</evidence>